<dbReference type="InterPro" id="IPR006621">
    <property type="entry name" value="Nose-resist-to-fluoxetine_N"/>
</dbReference>
<feature type="region of interest" description="Disordered" evidence="3">
    <location>
        <begin position="270"/>
        <end position="329"/>
    </location>
</feature>
<dbReference type="PANTHER" id="PTHR11161:SF72">
    <property type="entry name" value="FI21449P1"/>
    <property type="match status" value="1"/>
</dbReference>
<gene>
    <name evidence="6" type="ORF">PIBRA_LOCUS11315</name>
</gene>
<dbReference type="Pfam" id="PF00076">
    <property type="entry name" value="RRM_1"/>
    <property type="match status" value="1"/>
</dbReference>
<feature type="compositionally biased region" description="Low complexity" evidence="3">
    <location>
        <begin position="287"/>
        <end position="298"/>
    </location>
</feature>
<dbReference type="AlphaFoldDB" id="A0A9P0XGC2"/>
<keyword evidence="1 2" id="KW-0694">RNA-binding</keyword>
<dbReference type="EMBL" id="CALOZG010000042">
    <property type="protein sequence ID" value="CAH4035234.1"/>
    <property type="molecule type" value="Genomic_DNA"/>
</dbReference>
<feature type="compositionally biased region" description="Acidic residues" evidence="3">
    <location>
        <begin position="64"/>
        <end position="75"/>
    </location>
</feature>
<dbReference type="Gene3D" id="3.30.70.330">
    <property type="match status" value="2"/>
</dbReference>
<evidence type="ECO:0000256" key="3">
    <source>
        <dbReference type="SAM" id="MobiDB-lite"/>
    </source>
</evidence>
<organism evidence="6 7">
    <name type="scientific">Pieris brassicae</name>
    <name type="common">White butterfly</name>
    <name type="synonym">Large white butterfly</name>
    <dbReference type="NCBI Taxonomy" id="7116"/>
    <lineage>
        <taxon>Eukaryota</taxon>
        <taxon>Metazoa</taxon>
        <taxon>Ecdysozoa</taxon>
        <taxon>Arthropoda</taxon>
        <taxon>Hexapoda</taxon>
        <taxon>Insecta</taxon>
        <taxon>Pterygota</taxon>
        <taxon>Neoptera</taxon>
        <taxon>Endopterygota</taxon>
        <taxon>Lepidoptera</taxon>
        <taxon>Glossata</taxon>
        <taxon>Ditrysia</taxon>
        <taxon>Papilionoidea</taxon>
        <taxon>Pieridae</taxon>
        <taxon>Pierinae</taxon>
        <taxon>Pieris</taxon>
    </lineage>
</organism>
<feature type="compositionally biased region" description="Basic and acidic residues" evidence="3">
    <location>
        <begin position="93"/>
        <end position="107"/>
    </location>
</feature>
<feature type="transmembrane region" description="Helical" evidence="4">
    <location>
        <begin position="1049"/>
        <end position="1073"/>
    </location>
</feature>
<dbReference type="GO" id="GO:0016747">
    <property type="term" value="F:acyltransferase activity, transferring groups other than amino-acyl groups"/>
    <property type="evidence" value="ECO:0007669"/>
    <property type="project" value="InterPro"/>
</dbReference>
<reference evidence="6" key="1">
    <citation type="submission" date="2022-05" db="EMBL/GenBank/DDBJ databases">
        <authorList>
            <person name="Okamura Y."/>
        </authorList>
    </citation>
    <scope>NUCLEOTIDE SEQUENCE</scope>
</reference>
<feature type="transmembrane region" description="Helical" evidence="4">
    <location>
        <begin position="1017"/>
        <end position="1037"/>
    </location>
</feature>
<dbReference type="SMART" id="SM00703">
    <property type="entry name" value="NRF"/>
    <property type="match status" value="1"/>
</dbReference>
<feature type="transmembrane region" description="Helical" evidence="4">
    <location>
        <begin position="1079"/>
        <end position="1098"/>
    </location>
</feature>
<feature type="transmembrane region" description="Helical" evidence="4">
    <location>
        <begin position="836"/>
        <end position="856"/>
    </location>
</feature>
<feature type="transmembrane region" description="Helical" evidence="4">
    <location>
        <begin position="975"/>
        <end position="997"/>
    </location>
</feature>
<feature type="transmembrane region" description="Helical" evidence="4">
    <location>
        <begin position="1103"/>
        <end position="1123"/>
    </location>
</feature>
<evidence type="ECO:0000313" key="7">
    <source>
        <dbReference type="Proteomes" id="UP001152562"/>
    </source>
</evidence>
<accession>A0A9P0XGC2</accession>
<keyword evidence="4" id="KW-0472">Membrane</keyword>
<feature type="transmembrane region" description="Helical" evidence="4">
    <location>
        <begin position="1143"/>
        <end position="1167"/>
    </location>
</feature>
<sequence length="1184" mass="132509">MTLIICNFLIITKYISKMVAAKRGRGGAQKKNANANEDVSQVQSQAEAIASIEEENNGEAQPENQEEIAGEEAVEQLEGSDQVGADAEQETSEDAKPEEPKEEKVETGKLLVENLPSSYLFDYQDKLKELFSKHGEINSVKRGPIIVTELTTTPTLSAIVEFKNKESLEKALTQDGSVIEGNAISVAIESSAETAVLVGVPYEASTDYVKLLFSQCGEVAHIHEFSKTKFKILRVTFHSKESVERALKLDRELRLNGFLVTVSRYRDDDEQKAHANANKGNKRQHGGRNNTSSSSGTSPAPPATRNNSFRSRGAAPFNPRGNFRGGARGRGFAGRGGAYPRGGFAPVNSYLPPQPYMARPQGAFMDGQRPNKRLRQILSISISASRRNGVNSKKESRPKKNEVHEELMDNLFVIYDPSFLALVWPKIKNGVHLSLDRYCWGELRVLFKDYLDGRAWAYKTADATGRYSASFFSGNKFWLGSKEQCRLLNEAYETRDENETWGEFYSGDYLNTLLRRENRYGNNHQDWHALVERDELMKRVVKADNSPPFTLEYSTLRVELNLTKFSMAKSYDVTLGVCLPRSCTAEDVVSIINFSIMLNDHLKSNNSLSRSVKVTSIRQTPGYDIKEDVVAVLTILITFIFVLLAFVATLVDLEIFAVEHKTLNLETNKLKERKFESRPVVVDAVMKNSYNISTLKLSDLKMPPSITLGVVPMEGTGNCTRCGKYKKQCAISRQFESLPPCPRVKYNSCASLTTEYKKKNGYLKSLLLSFSLKHSWMRIFNTNMANKDLSVIHAVKIIATLWVIFINVAVTVSYISESGDINNNNTMYNILTTGTLAFDTLFFVSGIFSAHHFFYLKGRYSVKQLVACGGPCGQASQVICFITNRIIRLLPPYIYTIFLSTALGRVSEESATLSFLYSDSRNCHKFWWRNLLYISNYYPIEEQCMQISWYLSTEGQLHIIGAFVCFLLTTQKKRWFAFTAVLLLCIPTGFDVFTAFSEAGHRFSDVFMAYDVIIISPWSHVTPYILGVLTGWLVYRIDGLLTVTKVSSSCLWVSSILGALGSCVASGVGAGWLTAWLHLVWPAAWIWPALVCSTKFAYKTRELLNSSLVAGVSRLCYCSLLLHGPVSRYLLLSLDAAICSNCICLWCYFVGILVVTLVAALVISILVEMPTCAFLRRLADLANR</sequence>
<protein>
    <recommendedName>
        <fullName evidence="5">RRM domain-containing protein</fullName>
    </recommendedName>
</protein>
<dbReference type="PROSITE" id="PS50102">
    <property type="entry name" value="RRM"/>
    <property type="match status" value="1"/>
</dbReference>
<evidence type="ECO:0000256" key="2">
    <source>
        <dbReference type="PROSITE-ProRule" id="PRU00176"/>
    </source>
</evidence>
<feature type="transmembrane region" description="Helical" evidence="4">
    <location>
        <begin position="794"/>
        <end position="816"/>
    </location>
</feature>
<name>A0A9P0XGC2_PIEBR</name>
<feature type="region of interest" description="Disordered" evidence="3">
    <location>
        <begin position="25"/>
        <end position="109"/>
    </location>
</feature>
<keyword evidence="4" id="KW-1133">Transmembrane helix</keyword>
<feature type="compositionally biased region" description="Polar residues" evidence="3">
    <location>
        <begin position="31"/>
        <end position="42"/>
    </location>
</feature>
<feature type="domain" description="RRM" evidence="5">
    <location>
        <begin position="108"/>
        <end position="191"/>
    </location>
</feature>
<keyword evidence="7" id="KW-1185">Reference proteome</keyword>
<feature type="transmembrane region" description="Helical" evidence="4">
    <location>
        <begin position="629"/>
        <end position="651"/>
    </location>
</feature>
<dbReference type="Pfam" id="PF20146">
    <property type="entry name" value="NRF"/>
    <property type="match status" value="1"/>
</dbReference>
<proteinExistence type="predicted"/>
<dbReference type="Pfam" id="PF01757">
    <property type="entry name" value="Acyl_transf_3"/>
    <property type="match status" value="1"/>
</dbReference>
<evidence type="ECO:0000313" key="6">
    <source>
        <dbReference type="EMBL" id="CAH4035234.1"/>
    </source>
</evidence>
<dbReference type="InterPro" id="IPR012677">
    <property type="entry name" value="Nucleotide-bd_a/b_plait_sf"/>
</dbReference>
<dbReference type="Proteomes" id="UP001152562">
    <property type="component" value="Unassembled WGS sequence"/>
</dbReference>
<dbReference type="InterPro" id="IPR000504">
    <property type="entry name" value="RRM_dom"/>
</dbReference>
<keyword evidence="4" id="KW-0812">Transmembrane</keyword>
<comment type="caution">
    <text evidence="6">The sequence shown here is derived from an EMBL/GenBank/DDBJ whole genome shotgun (WGS) entry which is preliminary data.</text>
</comment>
<dbReference type="SUPFAM" id="SSF54928">
    <property type="entry name" value="RNA-binding domain, RBD"/>
    <property type="match status" value="1"/>
</dbReference>
<evidence type="ECO:0000259" key="5">
    <source>
        <dbReference type="PROSITE" id="PS50102"/>
    </source>
</evidence>
<evidence type="ECO:0000256" key="4">
    <source>
        <dbReference type="SAM" id="Phobius"/>
    </source>
</evidence>
<dbReference type="InterPro" id="IPR052728">
    <property type="entry name" value="O2_lipid_transport_reg"/>
</dbReference>
<dbReference type="GO" id="GO:0003723">
    <property type="term" value="F:RNA binding"/>
    <property type="evidence" value="ECO:0007669"/>
    <property type="project" value="UniProtKB-UniRule"/>
</dbReference>
<dbReference type="SMART" id="SM00360">
    <property type="entry name" value="RRM"/>
    <property type="match status" value="2"/>
</dbReference>
<dbReference type="InterPro" id="IPR002656">
    <property type="entry name" value="Acyl_transf_3_dom"/>
</dbReference>
<evidence type="ECO:0000256" key="1">
    <source>
        <dbReference type="ARBA" id="ARBA00022884"/>
    </source>
</evidence>
<dbReference type="PANTHER" id="PTHR11161">
    <property type="entry name" value="O-ACYLTRANSFERASE"/>
    <property type="match status" value="1"/>
</dbReference>
<dbReference type="CDD" id="cd00590">
    <property type="entry name" value="RRM_SF"/>
    <property type="match status" value="1"/>
</dbReference>
<dbReference type="InterPro" id="IPR035979">
    <property type="entry name" value="RBD_domain_sf"/>
</dbReference>